<name>A0A6J5NHQ7_9CAUD</name>
<feature type="domain" description="PD-(D/E)XK endonuclease-like" evidence="1">
    <location>
        <begin position="10"/>
        <end position="253"/>
    </location>
</feature>
<dbReference type="GO" id="GO:0004527">
    <property type="term" value="F:exonuclease activity"/>
    <property type="evidence" value="ECO:0007669"/>
    <property type="project" value="UniProtKB-KW"/>
</dbReference>
<protein>
    <submittedName>
        <fullName evidence="2">COG2887 RecB family exonuclease</fullName>
    </submittedName>
</protein>
<accession>A0A6J5NHQ7</accession>
<sequence>MTGELKPPPHLSVSSIQTFQQCPQKFKFNKIDLIQDAPGEAAIMGNFVHDVLEELYKNPPQERNIDVARNLARQMWSEKWEQPTLEVVRRSEDVKEFRWKAWWCIENLWAVESPENVNTVGLEYEVNTEIGGVRIKGFIDRISQSDDSMFLTVSDYKTGKTPKPAYEDDKFFQLFVYAKLISILEVGETDKVELIYLKDSKKITRPVSDLDLSKAVNTIQDTKTEIDKRCVSGHFEANKSILCNWCSYKSICPIWKK</sequence>
<dbReference type="InterPro" id="IPR011604">
    <property type="entry name" value="PDDEXK-like_dom_sf"/>
</dbReference>
<reference evidence="2" key="1">
    <citation type="submission" date="2020-04" db="EMBL/GenBank/DDBJ databases">
        <authorList>
            <person name="Chiriac C."/>
            <person name="Salcher M."/>
            <person name="Ghai R."/>
            <person name="Kavagutti S V."/>
        </authorList>
    </citation>
    <scope>NUCLEOTIDE SEQUENCE</scope>
</reference>
<dbReference type="EMBL" id="LR796639">
    <property type="protein sequence ID" value="CAB4156725.1"/>
    <property type="molecule type" value="Genomic_DNA"/>
</dbReference>
<dbReference type="InterPro" id="IPR011335">
    <property type="entry name" value="Restrct_endonuc-II-like"/>
</dbReference>
<gene>
    <name evidence="2" type="ORF">UFOVP658_126</name>
</gene>
<proteinExistence type="predicted"/>
<dbReference type="SUPFAM" id="SSF52980">
    <property type="entry name" value="Restriction endonuclease-like"/>
    <property type="match status" value="1"/>
</dbReference>
<keyword evidence="2" id="KW-0540">Nuclease</keyword>
<keyword evidence="2" id="KW-0269">Exonuclease</keyword>
<organism evidence="2">
    <name type="scientific">uncultured Caudovirales phage</name>
    <dbReference type="NCBI Taxonomy" id="2100421"/>
    <lineage>
        <taxon>Viruses</taxon>
        <taxon>Duplodnaviria</taxon>
        <taxon>Heunggongvirae</taxon>
        <taxon>Uroviricota</taxon>
        <taxon>Caudoviricetes</taxon>
        <taxon>Peduoviridae</taxon>
        <taxon>Maltschvirus</taxon>
        <taxon>Maltschvirus maltsch</taxon>
    </lineage>
</organism>
<evidence type="ECO:0000259" key="1">
    <source>
        <dbReference type="Pfam" id="PF12705"/>
    </source>
</evidence>
<evidence type="ECO:0000313" key="2">
    <source>
        <dbReference type="EMBL" id="CAB4156725.1"/>
    </source>
</evidence>
<keyword evidence="2" id="KW-0378">Hydrolase</keyword>
<dbReference type="Gene3D" id="3.90.320.10">
    <property type="match status" value="1"/>
</dbReference>
<dbReference type="InterPro" id="IPR038726">
    <property type="entry name" value="PDDEXK_AddAB-type"/>
</dbReference>
<dbReference type="Pfam" id="PF12705">
    <property type="entry name" value="PDDEXK_1"/>
    <property type="match status" value="1"/>
</dbReference>